<protein>
    <submittedName>
        <fullName evidence="2">Uncharacterized protein</fullName>
    </submittedName>
</protein>
<keyword evidence="3" id="KW-1185">Reference proteome</keyword>
<name>A0A843UM28_COLES</name>
<reference evidence="2" key="1">
    <citation type="submission" date="2017-07" db="EMBL/GenBank/DDBJ databases">
        <title>Taro Niue Genome Assembly and Annotation.</title>
        <authorList>
            <person name="Atibalentja N."/>
            <person name="Keating K."/>
            <person name="Fields C.J."/>
        </authorList>
    </citation>
    <scope>NUCLEOTIDE SEQUENCE</scope>
    <source>
        <strain evidence="2">Niue_2</strain>
        <tissue evidence="2">Leaf</tissue>
    </source>
</reference>
<accession>A0A843UM28</accession>
<feature type="compositionally biased region" description="Polar residues" evidence="1">
    <location>
        <begin position="1"/>
        <end position="12"/>
    </location>
</feature>
<comment type="caution">
    <text evidence="2">The sequence shown here is derived from an EMBL/GenBank/DDBJ whole genome shotgun (WGS) entry which is preliminary data.</text>
</comment>
<dbReference type="EMBL" id="NMUH01000758">
    <property type="protein sequence ID" value="MQL84391.1"/>
    <property type="molecule type" value="Genomic_DNA"/>
</dbReference>
<sequence>MPPRSRQPTSRNWGPAEKGRPPEASSDRLRIDGKSVLHRMMGSELGCGIDCEVGGESEARMVCDPLKGRPVDLGGSVGHRVCCFAHTGRGSQGDLEHVRSKGHHWEKIVRDIRRLGARGTRWGSNVGTFGRRVPQRRCRGRRRIRRSGRRG</sequence>
<dbReference type="Proteomes" id="UP000652761">
    <property type="component" value="Unassembled WGS sequence"/>
</dbReference>
<evidence type="ECO:0000256" key="1">
    <source>
        <dbReference type="SAM" id="MobiDB-lite"/>
    </source>
</evidence>
<evidence type="ECO:0000313" key="2">
    <source>
        <dbReference type="EMBL" id="MQL84391.1"/>
    </source>
</evidence>
<dbReference type="AlphaFoldDB" id="A0A843UM28"/>
<evidence type="ECO:0000313" key="3">
    <source>
        <dbReference type="Proteomes" id="UP000652761"/>
    </source>
</evidence>
<organism evidence="2 3">
    <name type="scientific">Colocasia esculenta</name>
    <name type="common">Wild taro</name>
    <name type="synonym">Arum esculentum</name>
    <dbReference type="NCBI Taxonomy" id="4460"/>
    <lineage>
        <taxon>Eukaryota</taxon>
        <taxon>Viridiplantae</taxon>
        <taxon>Streptophyta</taxon>
        <taxon>Embryophyta</taxon>
        <taxon>Tracheophyta</taxon>
        <taxon>Spermatophyta</taxon>
        <taxon>Magnoliopsida</taxon>
        <taxon>Liliopsida</taxon>
        <taxon>Araceae</taxon>
        <taxon>Aroideae</taxon>
        <taxon>Colocasieae</taxon>
        <taxon>Colocasia</taxon>
    </lineage>
</organism>
<gene>
    <name evidence="2" type="ORF">Taro_016900</name>
</gene>
<proteinExistence type="predicted"/>
<feature type="region of interest" description="Disordered" evidence="1">
    <location>
        <begin position="1"/>
        <end position="27"/>
    </location>
</feature>
<feature type="compositionally biased region" description="Basic and acidic residues" evidence="1">
    <location>
        <begin position="17"/>
        <end position="27"/>
    </location>
</feature>